<organism evidence="1 2">
    <name type="scientific">Streptomyces hainanensis</name>
    <dbReference type="NCBI Taxonomy" id="402648"/>
    <lineage>
        <taxon>Bacteria</taxon>
        <taxon>Bacillati</taxon>
        <taxon>Actinomycetota</taxon>
        <taxon>Actinomycetes</taxon>
        <taxon>Kitasatosporales</taxon>
        <taxon>Streptomycetaceae</taxon>
        <taxon>Streptomyces</taxon>
    </lineage>
</organism>
<keyword evidence="2" id="KW-1185">Reference proteome</keyword>
<dbReference type="Proteomes" id="UP000295345">
    <property type="component" value="Unassembled WGS sequence"/>
</dbReference>
<sequence length="338" mass="35032">MEYAGLISAVVDIVSGAGRAAAESIGASAGSAVSDLVRARLGTTEEGRTALAGVDADPTATDGLRSALRDALATDPDFAGQLAEALADPPPATPIPKVEHSVVISGGSKVRNSTISLGPLTISQSRGGYAVAALLAVAVAVLAFQVIRGGTEVLDRNDPAQQAEPVDLTAVLTEEQTRAVLPDIQSLPSGWIQDREPTTPVCDYVDCEGVLATGDASYVIPGVEHRARFRVIAYSSLEAARRGYTAGREAEEANIEAGEHSWLTLPAIGDESVALQLQDWMSTAARVGTIMVAVDGFGGDSERFDPATLEALTRMMAERAQQAQNGETPTAAVTQPLG</sequence>
<dbReference type="AlphaFoldDB" id="A0A4R4TMD9"/>
<protein>
    <submittedName>
        <fullName evidence="1">Uncharacterized protein</fullName>
    </submittedName>
</protein>
<comment type="caution">
    <text evidence="1">The sequence shown here is derived from an EMBL/GenBank/DDBJ whole genome shotgun (WGS) entry which is preliminary data.</text>
</comment>
<name>A0A4R4TMD9_9ACTN</name>
<reference evidence="1 2" key="1">
    <citation type="submission" date="2019-03" db="EMBL/GenBank/DDBJ databases">
        <title>Draft genome sequences of novel Actinobacteria.</title>
        <authorList>
            <person name="Sahin N."/>
            <person name="Ay H."/>
            <person name="Saygin H."/>
        </authorList>
    </citation>
    <scope>NUCLEOTIDE SEQUENCE [LARGE SCALE GENOMIC DNA]</scope>
    <source>
        <strain evidence="1 2">DSM 41900</strain>
    </source>
</reference>
<dbReference type="RefSeq" id="WP_132818186.1">
    <property type="nucleotide sequence ID" value="NZ_SMKI01000115.1"/>
</dbReference>
<proteinExistence type="predicted"/>
<accession>A0A4R4TMD9</accession>
<gene>
    <name evidence="1" type="ORF">E1283_13165</name>
</gene>
<dbReference type="OrthoDB" id="4243960at2"/>
<evidence type="ECO:0000313" key="2">
    <source>
        <dbReference type="Proteomes" id="UP000295345"/>
    </source>
</evidence>
<dbReference type="EMBL" id="SMKI01000115">
    <property type="protein sequence ID" value="TDC75229.1"/>
    <property type="molecule type" value="Genomic_DNA"/>
</dbReference>
<evidence type="ECO:0000313" key="1">
    <source>
        <dbReference type="EMBL" id="TDC75229.1"/>
    </source>
</evidence>